<dbReference type="OrthoDB" id="5575062at2759"/>
<dbReference type="PANTHER" id="PTHR18937:SF12">
    <property type="entry name" value="STRUCTURAL MAINTENANCE OF CHROMOSOMES PROTEIN"/>
    <property type="match status" value="1"/>
</dbReference>
<keyword evidence="5" id="KW-0132">Cell division</keyword>
<comment type="caution">
    <text evidence="14">The sequence shown here is derived from an EMBL/GenBank/DDBJ whole genome shotgun (WGS) entry which is preliminary data.</text>
</comment>
<dbReference type="InterPro" id="IPR010935">
    <property type="entry name" value="SMC_hinge"/>
</dbReference>
<dbReference type="GO" id="GO:0016887">
    <property type="term" value="F:ATP hydrolysis activity"/>
    <property type="evidence" value="ECO:0007669"/>
    <property type="project" value="InterPro"/>
</dbReference>
<feature type="domain" description="SMC hinge" evidence="13">
    <location>
        <begin position="530"/>
        <end position="646"/>
    </location>
</feature>
<gene>
    <name evidence="14" type="ORF">CTheo_2327</name>
</gene>
<protein>
    <recommendedName>
        <fullName evidence="10">Structural maintenance of chromosomes protein</fullName>
    </recommendedName>
</protein>
<organism evidence="14 15">
    <name type="scientific">Ceratobasidium theobromae</name>
    <dbReference type="NCBI Taxonomy" id="1582974"/>
    <lineage>
        <taxon>Eukaryota</taxon>
        <taxon>Fungi</taxon>
        <taxon>Dikarya</taxon>
        <taxon>Basidiomycota</taxon>
        <taxon>Agaricomycotina</taxon>
        <taxon>Agaricomycetes</taxon>
        <taxon>Cantharellales</taxon>
        <taxon>Ceratobasidiaceae</taxon>
        <taxon>Ceratobasidium</taxon>
    </lineage>
</organism>
<feature type="coiled-coil region" evidence="11">
    <location>
        <begin position="679"/>
        <end position="796"/>
    </location>
</feature>
<accession>A0A5N5QSU5</accession>
<dbReference type="SUPFAM" id="SSF75553">
    <property type="entry name" value="Smc hinge domain"/>
    <property type="match status" value="1"/>
</dbReference>
<dbReference type="GO" id="GO:0005634">
    <property type="term" value="C:nucleus"/>
    <property type="evidence" value="ECO:0007669"/>
    <property type="project" value="UniProtKB-SubCell"/>
</dbReference>
<dbReference type="Pfam" id="PF02463">
    <property type="entry name" value="SMC_N"/>
    <property type="match status" value="1"/>
</dbReference>
<dbReference type="PANTHER" id="PTHR18937">
    <property type="entry name" value="STRUCTURAL MAINTENANCE OF CHROMOSOMES SMC FAMILY MEMBER"/>
    <property type="match status" value="1"/>
</dbReference>
<evidence type="ECO:0000256" key="7">
    <source>
        <dbReference type="ARBA" id="ARBA00023054"/>
    </source>
</evidence>
<proteinExistence type="inferred from homology"/>
<evidence type="ECO:0000256" key="2">
    <source>
        <dbReference type="ARBA" id="ARBA00004286"/>
    </source>
</evidence>
<dbReference type="CDD" id="cd03275">
    <property type="entry name" value="ABC_SMC1_euk"/>
    <property type="match status" value="2"/>
</dbReference>
<dbReference type="GO" id="GO:0005524">
    <property type="term" value="F:ATP binding"/>
    <property type="evidence" value="ECO:0007669"/>
    <property type="project" value="InterPro"/>
</dbReference>
<feature type="coiled-coil region" evidence="11">
    <location>
        <begin position="340"/>
        <end position="381"/>
    </location>
</feature>
<dbReference type="SUPFAM" id="SSF52540">
    <property type="entry name" value="P-loop containing nucleoside triphosphate hydrolases"/>
    <property type="match status" value="1"/>
</dbReference>
<dbReference type="GO" id="GO:0051301">
    <property type="term" value="P:cell division"/>
    <property type="evidence" value="ECO:0007669"/>
    <property type="project" value="UniProtKB-KW"/>
</dbReference>
<dbReference type="Pfam" id="PF06470">
    <property type="entry name" value="SMC_hinge"/>
    <property type="match status" value="1"/>
</dbReference>
<dbReference type="InterPro" id="IPR036277">
    <property type="entry name" value="SMC_hinge_sf"/>
</dbReference>
<dbReference type="Gene3D" id="1.20.1060.20">
    <property type="match status" value="1"/>
</dbReference>
<keyword evidence="4" id="KW-0158">Chromosome</keyword>
<feature type="coiled-coil region" evidence="11">
    <location>
        <begin position="421"/>
        <end position="483"/>
    </location>
</feature>
<dbReference type="GO" id="GO:0008278">
    <property type="term" value="C:cohesin complex"/>
    <property type="evidence" value="ECO:0007669"/>
    <property type="project" value="InterPro"/>
</dbReference>
<feature type="coiled-coil region" evidence="11">
    <location>
        <begin position="1032"/>
        <end position="1073"/>
    </location>
</feature>
<dbReference type="GO" id="GO:0003677">
    <property type="term" value="F:DNA binding"/>
    <property type="evidence" value="ECO:0007669"/>
    <property type="project" value="TreeGrafter"/>
</dbReference>
<name>A0A5N5QSU5_9AGAM</name>
<reference evidence="14 15" key="1">
    <citation type="journal article" date="2019" name="Fungal Biol. Biotechnol.">
        <title>Draft genome sequence of fastidious pathogen Ceratobasidium theobromae, which causes vascular-streak dieback in Theobroma cacao.</title>
        <authorList>
            <person name="Ali S.S."/>
            <person name="Asman A."/>
            <person name="Shao J."/>
            <person name="Firmansyah A.P."/>
            <person name="Susilo A.W."/>
            <person name="Rosmana A."/>
            <person name="McMahon P."/>
            <person name="Junaid M."/>
            <person name="Guest D."/>
            <person name="Kheng T.Y."/>
            <person name="Meinhardt L.W."/>
            <person name="Bailey B.A."/>
        </authorList>
    </citation>
    <scope>NUCLEOTIDE SEQUENCE [LARGE SCALE GENOMIC DNA]</scope>
    <source>
        <strain evidence="14 15">CT2</strain>
    </source>
</reference>
<evidence type="ECO:0000256" key="6">
    <source>
        <dbReference type="ARBA" id="ARBA00022776"/>
    </source>
</evidence>
<dbReference type="PIRSF" id="PIRSF005719">
    <property type="entry name" value="SMC"/>
    <property type="match status" value="1"/>
</dbReference>
<dbReference type="InterPro" id="IPR027417">
    <property type="entry name" value="P-loop_NTPase"/>
</dbReference>
<comment type="similarity">
    <text evidence="3">Belongs to the SMC family. SMC1 subfamily.</text>
</comment>
<evidence type="ECO:0000256" key="3">
    <source>
        <dbReference type="ARBA" id="ARBA00005597"/>
    </source>
</evidence>
<dbReference type="InterPro" id="IPR028468">
    <property type="entry name" value="Smc1_ABC"/>
</dbReference>
<evidence type="ECO:0000313" key="15">
    <source>
        <dbReference type="Proteomes" id="UP000383932"/>
    </source>
</evidence>
<evidence type="ECO:0000256" key="9">
    <source>
        <dbReference type="ARBA" id="ARBA00023306"/>
    </source>
</evidence>
<dbReference type="GO" id="GO:0007062">
    <property type="term" value="P:sister chromatid cohesion"/>
    <property type="evidence" value="ECO:0007669"/>
    <property type="project" value="InterPro"/>
</dbReference>
<evidence type="ECO:0000256" key="10">
    <source>
        <dbReference type="PIRNR" id="PIRNR005719"/>
    </source>
</evidence>
<keyword evidence="6" id="KW-0498">Mitosis</keyword>
<dbReference type="Proteomes" id="UP000383932">
    <property type="component" value="Unassembled WGS sequence"/>
</dbReference>
<keyword evidence="15" id="KW-1185">Reference proteome</keyword>
<evidence type="ECO:0000259" key="13">
    <source>
        <dbReference type="SMART" id="SM00968"/>
    </source>
</evidence>
<dbReference type="InterPro" id="IPR003395">
    <property type="entry name" value="RecF/RecN/SMC_N"/>
</dbReference>
<evidence type="ECO:0000256" key="11">
    <source>
        <dbReference type="SAM" id="Coils"/>
    </source>
</evidence>
<comment type="subcellular location">
    <subcellularLocation>
        <location evidence="2">Chromosome</location>
    </subcellularLocation>
    <subcellularLocation>
        <location evidence="1 10">Nucleus</location>
    </subcellularLocation>
</comment>
<evidence type="ECO:0000256" key="5">
    <source>
        <dbReference type="ARBA" id="ARBA00022618"/>
    </source>
</evidence>
<sequence length="1231" mass="138117">MPLIRIEVCDFKSYRGHQSIGPFKNFTSVIGPNGAGKSNLMDAISFVLGVKSAQLRSSQLKDLVYRGRRLERSGDDGQEERESDDDGEGEGEGTAKKAWVMAVYQDTEGDEYQFQRTISTSGASEYKLNGKVVTYQAYNATLEQHNILVKAKNFLVFQGDVEAVASQSPKELSRLIEQISGSLELAPAYEKAKAAQDRATENAANNFTKRRGIAGEIKQFKEQKGEVERYEGLIQEREEAIVHRLLWQLFHLGREIESNAQTIRAKSKELKGLKKQQTVDDSKVNSAREGQAKARADAMKAEKTLKKLEKTLDGKKPGVSDLEAQIAHIMRKADKARSIGEAVQRDAEKKEADVNRMKKELADVQQAFQRAQEARRRAIEQGSALSEESLAEKAQAAGEAVEERQKRETLIREDKVLARNLASQSNKLEQLTTQREKLKTDVSAAGEKRAEIDEKVKTLQTELKNAKHELEKAQSDRIRITQLETEINEKLHDVHTKLMQAGVDQQESAKDARLKETLEKLQRVFPGKCARVRGRVIDLCKPSQRKYETAVITVLGRNIDAIVVDHEKTAIDCIEYMRQQRAGQATFIPLESIQTKAINDKYRSFARGARLAIDVIQYEPVVERAMFHACGNALVCDTMEVARYVCYEKGQEVKAVTLDGTVIHKTGLITGGRGHGTTRKWEEKEIQALNKQKDSLHTQLRELGQSKPRGKVDEGLTADINRIESQLQIAKDDQSALKSRLTGLKDELKHVESELRKLNPEVQQATAAHTSATEQIEELSNAINEAEDKVFEAFCQQVGVSNIREYEEQQLKAQTEELETKMRFESQIARLSHQIAFEEDQLASINARLKTLEQTVANETASLEKLQSDKDRLAEQIDELQQELDEQREEVTRLNEVLAEATKVLDGCKRTALHSSKEVDKALKEIAACNDSIEKAAAERFTIYRRCVLEEINLPLESGSLKNVPLELGQAAESMDVDDEDETQRARDVQDYGIEVDFDSLGGDERAATEVGAELDAEITRLTGEIERMAPNMKAMERLDDVEAKLAETEKDAEKARKESKQARDEFNEIKKKRQVVLSSCVRIDQVYKDLTKGKAAPMGGVAYLSLEDSEEPYNSGIKYHAMPPMKRFRDMEQLSGGEKTVAALALLFAIHSFQPSPFFVLDEVDAALDNTNVAKVANYIRQHASGSFQFIVISLKGSLYEKGNSLVGIYRDQDVNSSRTLTLDLTQYSD</sequence>
<evidence type="ECO:0000256" key="4">
    <source>
        <dbReference type="ARBA" id="ARBA00022454"/>
    </source>
</evidence>
<dbReference type="InterPro" id="IPR024704">
    <property type="entry name" value="SMC"/>
</dbReference>
<evidence type="ECO:0000256" key="8">
    <source>
        <dbReference type="ARBA" id="ARBA00023242"/>
    </source>
</evidence>
<evidence type="ECO:0000313" key="14">
    <source>
        <dbReference type="EMBL" id="KAB5594246.1"/>
    </source>
</evidence>
<dbReference type="SMART" id="SM00968">
    <property type="entry name" value="SMC_hinge"/>
    <property type="match status" value="1"/>
</dbReference>
<dbReference type="Gene3D" id="1.20.5.340">
    <property type="match status" value="1"/>
</dbReference>
<keyword evidence="8 10" id="KW-0539">Nucleus</keyword>
<evidence type="ECO:0000256" key="12">
    <source>
        <dbReference type="SAM" id="MobiDB-lite"/>
    </source>
</evidence>
<dbReference type="Gene3D" id="3.40.50.300">
    <property type="entry name" value="P-loop containing nucleotide triphosphate hydrolases"/>
    <property type="match status" value="2"/>
</dbReference>
<feature type="compositionally biased region" description="Acidic residues" evidence="12">
    <location>
        <begin position="76"/>
        <end position="91"/>
    </location>
</feature>
<dbReference type="Gene3D" id="3.30.70.1620">
    <property type="match status" value="1"/>
</dbReference>
<keyword evidence="9" id="KW-0131">Cell cycle</keyword>
<evidence type="ECO:0000256" key="1">
    <source>
        <dbReference type="ARBA" id="ARBA00004123"/>
    </source>
</evidence>
<feature type="coiled-coil region" evidence="11">
    <location>
        <begin position="821"/>
        <end position="939"/>
    </location>
</feature>
<dbReference type="EMBL" id="SSOP01000023">
    <property type="protein sequence ID" value="KAB5594246.1"/>
    <property type="molecule type" value="Genomic_DNA"/>
</dbReference>
<feature type="region of interest" description="Disordered" evidence="12">
    <location>
        <begin position="71"/>
        <end position="94"/>
    </location>
</feature>
<dbReference type="AlphaFoldDB" id="A0A5N5QSU5"/>
<keyword evidence="7 11" id="KW-0175">Coiled coil</keyword>